<dbReference type="GO" id="GO:0008765">
    <property type="term" value="F:UDP-N-acetylmuramoylalanyl-D-glutamate-2,6-diaminopimelate ligase activity"/>
    <property type="evidence" value="ECO:0007669"/>
    <property type="project" value="UniProtKB-EC"/>
</dbReference>
<dbReference type="RefSeq" id="WP_169257770.1">
    <property type="nucleotide sequence ID" value="NZ_WTVN01000042.1"/>
</dbReference>
<feature type="short sequence motif" description="Meso-diaminopimelate recognition motif" evidence="7">
    <location>
        <begin position="416"/>
        <end position="419"/>
    </location>
</feature>
<dbReference type="InterPro" id="IPR036615">
    <property type="entry name" value="Mur_ligase_C_dom_sf"/>
</dbReference>
<feature type="modified residue" description="N6-carboxylysine" evidence="7">
    <location>
        <position position="219"/>
    </location>
</feature>
<feature type="binding site" evidence="7">
    <location>
        <position position="185"/>
    </location>
    <ligand>
        <name>UDP-N-acetyl-alpha-D-muramoyl-L-alanyl-D-glutamate</name>
        <dbReference type="ChEBI" id="CHEBI:83900"/>
    </ligand>
</feature>
<reference evidence="12 13" key="1">
    <citation type="submission" date="2019-12" db="EMBL/GenBank/DDBJ databases">
        <title>Comparative genomics gives insights into the taxonomy of the Azoarcus-Aromatoleum group and reveals separate origins of nif in the plant-associated Azoarcus and non-plant-associated Aromatoleum sub-groups.</title>
        <authorList>
            <person name="Lafos M."/>
            <person name="Maluk M."/>
            <person name="Batista M."/>
            <person name="Junghare M."/>
            <person name="Carmona M."/>
            <person name="Faoro H."/>
            <person name="Cruz L.M."/>
            <person name="Battistoni F."/>
            <person name="De Souza E."/>
            <person name="Pedrosa F."/>
            <person name="Chen W.-M."/>
            <person name="Poole P.S."/>
            <person name="Dixon R.A."/>
            <person name="James E.K."/>
        </authorList>
    </citation>
    <scope>NUCLEOTIDE SEQUENCE [LARGE SCALE GENOMIC DNA]</scope>
    <source>
        <strain evidence="12 13">Td21</strain>
    </source>
</reference>
<dbReference type="Gene3D" id="3.90.190.20">
    <property type="entry name" value="Mur ligase, C-terminal domain"/>
    <property type="match status" value="1"/>
</dbReference>
<comment type="catalytic activity">
    <reaction evidence="7">
        <text>UDP-N-acetyl-alpha-D-muramoyl-L-alanyl-D-glutamate + meso-2,6-diaminopimelate + ATP = UDP-N-acetyl-alpha-D-muramoyl-L-alanyl-gamma-D-glutamyl-meso-2,6-diaminopimelate + ADP + phosphate + H(+)</text>
        <dbReference type="Rhea" id="RHEA:23676"/>
        <dbReference type="ChEBI" id="CHEBI:15378"/>
        <dbReference type="ChEBI" id="CHEBI:30616"/>
        <dbReference type="ChEBI" id="CHEBI:43474"/>
        <dbReference type="ChEBI" id="CHEBI:57791"/>
        <dbReference type="ChEBI" id="CHEBI:83900"/>
        <dbReference type="ChEBI" id="CHEBI:83905"/>
        <dbReference type="ChEBI" id="CHEBI:456216"/>
        <dbReference type="EC" id="6.3.2.13"/>
    </reaction>
</comment>
<organism evidence="12 13">
    <name type="scientific">Aromatoleum toluvorans</name>
    <dbReference type="NCBI Taxonomy" id="92002"/>
    <lineage>
        <taxon>Bacteria</taxon>
        <taxon>Pseudomonadati</taxon>
        <taxon>Pseudomonadota</taxon>
        <taxon>Betaproteobacteria</taxon>
        <taxon>Rhodocyclales</taxon>
        <taxon>Rhodocyclaceae</taxon>
        <taxon>Aromatoleum</taxon>
    </lineage>
</organism>
<gene>
    <name evidence="7" type="primary">murE</name>
    <name evidence="12" type="ORF">GPA22_19660</name>
</gene>
<dbReference type="InterPro" id="IPR005761">
    <property type="entry name" value="UDP-N-AcMur-Glu-dNH2Pim_ligase"/>
</dbReference>
<name>A0ABX1Q3K0_9RHOO</name>
<feature type="domain" description="Mur ligase C-terminal" evidence="10">
    <location>
        <begin position="340"/>
        <end position="467"/>
    </location>
</feature>
<dbReference type="NCBIfam" id="NF001124">
    <property type="entry name" value="PRK00139.1-2"/>
    <property type="match status" value="1"/>
</dbReference>
<keyword evidence="7" id="KW-0547">Nucleotide-binding</keyword>
<comment type="caution">
    <text evidence="7">Lacks conserved residue(s) required for the propagation of feature annotation.</text>
</comment>
<feature type="binding site" evidence="7">
    <location>
        <position position="187"/>
    </location>
    <ligand>
        <name>UDP-N-acetyl-alpha-D-muramoyl-L-alanyl-D-glutamate</name>
        <dbReference type="ChEBI" id="CHEBI:83900"/>
    </ligand>
</feature>
<dbReference type="HAMAP" id="MF_00208">
    <property type="entry name" value="MurE"/>
    <property type="match status" value="1"/>
</dbReference>
<dbReference type="SUPFAM" id="SSF53623">
    <property type="entry name" value="MurD-like peptide ligases, catalytic domain"/>
    <property type="match status" value="1"/>
</dbReference>
<dbReference type="SUPFAM" id="SSF63418">
    <property type="entry name" value="MurE/MurF N-terminal domain"/>
    <property type="match status" value="1"/>
</dbReference>
<accession>A0ABX1Q3K0</accession>
<evidence type="ECO:0000256" key="4">
    <source>
        <dbReference type="ARBA" id="ARBA00022984"/>
    </source>
</evidence>
<dbReference type="InterPro" id="IPR000713">
    <property type="entry name" value="Mur_ligase_N"/>
</dbReference>
<dbReference type="InterPro" id="IPR013221">
    <property type="entry name" value="Mur_ligase_cen"/>
</dbReference>
<keyword evidence="3 7" id="KW-0133">Cell shape</keyword>
<evidence type="ECO:0000256" key="6">
    <source>
        <dbReference type="ARBA" id="ARBA00023316"/>
    </source>
</evidence>
<evidence type="ECO:0000313" key="13">
    <source>
        <dbReference type="Proteomes" id="UP000623795"/>
    </source>
</evidence>
<evidence type="ECO:0000313" key="12">
    <source>
        <dbReference type="EMBL" id="NMG45938.1"/>
    </source>
</evidence>
<keyword evidence="7 12" id="KW-0436">Ligase</keyword>
<evidence type="ECO:0000256" key="5">
    <source>
        <dbReference type="ARBA" id="ARBA00023306"/>
    </source>
</evidence>
<feature type="binding site" evidence="7">
    <location>
        <begin position="110"/>
        <end position="116"/>
    </location>
    <ligand>
        <name>ATP</name>
        <dbReference type="ChEBI" id="CHEBI:30616"/>
    </ligand>
</feature>
<keyword evidence="2 7" id="KW-0132">Cell division</keyword>
<dbReference type="Pfam" id="PF08245">
    <property type="entry name" value="Mur_ligase_M"/>
    <property type="match status" value="1"/>
</dbReference>
<feature type="binding site" evidence="7">
    <location>
        <position position="27"/>
    </location>
    <ligand>
        <name>UDP-N-acetyl-alpha-D-muramoyl-L-alanyl-D-glutamate</name>
        <dbReference type="ChEBI" id="CHEBI:83900"/>
    </ligand>
</feature>
<dbReference type="PANTHER" id="PTHR23135:SF4">
    <property type="entry name" value="UDP-N-ACETYLMURAMOYL-L-ALANYL-D-GLUTAMATE--2,6-DIAMINOPIMELATE LIGASE MURE HOMOLOG, CHLOROPLASTIC"/>
    <property type="match status" value="1"/>
</dbReference>
<dbReference type="Gene3D" id="3.40.1190.10">
    <property type="entry name" value="Mur-like, catalytic domain"/>
    <property type="match status" value="1"/>
</dbReference>
<evidence type="ECO:0000259" key="11">
    <source>
        <dbReference type="Pfam" id="PF08245"/>
    </source>
</evidence>
<dbReference type="NCBIfam" id="TIGR01085">
    <property type="entry name" value="murE"/>
    <property type="match status" value="1"/>
</dbReference>
<dbReference type="Pfam" id="PF01225">
    <property type="entry name" value="Mur_ligase"/>
    <property type="match status" value="1"/>
</dbReference>
<feature type="binding site" evidence="7">
    <location>
        <position position="179"/>
    </location>
    <ligand>
        <name>UDP-N-acetyl-alpha-D-muramoyl-L-alanyl-D-glutamate</name>
        <dbReference type="ChEBI" id="CHEBI:83900"/>
    </ligand>
</feature>
<comment type="caution">
    <text evidence="12">The sequence shown here is derived from an EMBL/GenBank/DDBJ whole genome shotgun (WGS) entry which is preliminary data.</text>
</comment>
<dbReference type="InterPro" id="IPR036565">
    <property type="entry name" value="Mur-like_cat_sf"/>
</dbReference>
<comment type="PTM">
    <text evidence="7">Carboxylation is probably crucial for Mg(2+) binding and, consequently, for the gamma-phosphate positioning of ATP.</text>
</comment>
<dbReference type="NCBIfam" id="NF001126">
    <property type="entry name" value="PRK00139.1-4"/>
    <property type="match status" value="1"/>
</dbReference>
<comment type="function">
    <text evidence="7">Catalyzes the addition of meso-diaminopimelic acid to the nucleotide precursor UDP-N-acetylmuramoyl-L-alanyl-D-glutamate (UMAG) in the biosynthesis of bacterial cell-wall peptidoglycan.</text>
</comment>
<evidence type="ECO:0000256" key="3">
    <source>
        <dbReference type="ARBA" id="ARBA00022960"/>
    </source>
</evidence>
<feature type="binding site" evidence="7">
    <location>
        <position position="465"/>
    </location>
    <ligand>
        <name>meso-2,6-diaminopimelate</name>
        <dbReference type="ChEBI" id="CHEBI:57791"/>
    </ligand>
</feature>
<feature type="domain" description="Mur ligase central" evidence="11">
    <location>
        <begin position="108"/>
        <end position="317"/>
    </location>
</feature>
<keyword evidence="6 7" id="KW-0961">Cell wall biogenesis/degradation</keyword>
<dbReference type="EMBL" id="WTVN01000042">
    <property type="protein sequence ID" value="NMG45938.1"/>
    <property type="molecule type" value="Genomic_DNA"/>
</dbReference>
<feature type="domain" description="Mur ligase N-terminal catalytic" evidence="9">
    <location>
        <begin position="22"/>
        <end position="92"/>
    </location>
</feature>
<keyword evidence="13" id="KW-1185">Reference proteome</keyword>
<evidence type="ECO:0000256" key="2">
    <source>
        <dbReference type="ARBA" id="ARBA00022618"/>
    </source>
</evidence>
<sequence length="503" mass="52656">MSAEAASGILDRLSRAGVYPAGITADSRRVQPGDVFAAWPGFVADGRRFVGAAVEQGASAVLWDDADGFRIEGLPVPAIPVPALRRLGGHLAHLIHGRPSERQWVVGVTGTNGKTTVTQWLAAALGRLGERCGVIGTLGNGFPGQLADTLNTTPDALEVHRILAGFLAAGGSAATMEVSSIGLDQERVNAVAFDVAVFTNLSRDHLDYHGSMEAYGAAKARLFALPGLGAAVINLDDAFGLDQARRLAAAGLPVIAYTQVAEHATAPHGARVLSAQDVRMSPSGVRFVLAFEGARRELDVRLVGPFNVSNLLAVAGALLARGLPLDDIVHAIAQLTPPEGRMQLVGGVGEPLVVVDYAHTPDALAKVLEAVRATVATRGGRLVCVFGCGGDRDAGKRPLMGDVARQFADRVIVTSDNPRSEDPVKIIDAIMQGAGPQADRVIDRAQAIRLAVGEAAADDVIVLAGKGHEPYQEIMGVRLPFSDVEQARTALLEWNRVKGAGKC</sequence>
<evidence type="ECO:0000256" key="7">
    <source>
        <dbReference type="HAMAP-Rule" id="MF_00208"/>
    </source>
</evidence>
<evidence type="ECO:0000256" key="8">
    <source>
        <dbReference type="RuleBase" id="RU004135"/>
    </source>
</evidence>
<dbReference type="PANTHER" id="PTHR23135">
    <property type="entry name" value="MUR LIGASE FAMILY MEMBER"/>
    <property type="match status" value="1"/>
</dbReference>
<keyword evidence="7" id="KW-0067">ATP-binding</keyword>
<dbReference type="InterPro" id="IPR035911">
    <property type="entry name" value="MurE/MurF_N"/>
</dbReference>
<evidence type="ECO:0000259" key="10">
    <source>
        <dbReference type="Pfam" id="PF02875"/>
    </source>
</evidence>
<keyword evidence="7" id="KW-0460">Magnesium</keyword>
<feature type="binding site" evidence="7">
    <location>
        <begin position="152"/>
        <end position="153"/>
    </location>
    <ligand>
        <name>UDP-N-acetyl-alpha-D-muramoyl-L-alanyl-D-glutamate</name>
        <dbReference type="ChEBI" id="CHEBI:83900"/>
    </ligand>
</feature>
<feature type="binding site" evidence="7">
    <location>
        <position position="392"/>
    </location>
    <ligand>
        <name>meso-2,6-diaminopimelate</name>
        <dbReference type="ChEBI" id="CHEBI:57791"/>
    </ligand>
</feature>
<proteinExistence type="inferred from homology"/>
<protein>
    <recommendedName>
        <fullName evidence="7">UDP-N-acetylmuramoyl-L-alanyl-D-glutamate--2,6-diaminopimelate ligase</fullName>
        <ecNumber evidence="7">6.3.2.13</ecNumber>
    </recommendedName>
    <alternativeName>
        <fullName evidence="7">Meso-A2pm-adding enzyme</fullName>
    </alternativeName>
    <alternativeName>
        <fullName evidence="7">Meso-diaminopimelate-adding enzyme</fullName>
    </alternativeName>
    <alternativeName>
        <fullName evidence="7">UDP-MurNAc-L-Ala-D-Glu:meso-diaminopimelate ligase</fullName>
    </alternativeName>
    <alternativeName>
        <fullName evidence="7">UDP-MurNAc-tripeptide synthetase</fullName>
    </alternativeName>
    <alternativeName>
        <fullName evidence="7">UDP-N-acetylmuramyl-tripeptide synthetase</fullName>
    </alternativeName>
</protein>
<feature type="binding site" evidence="7">
    <location>
        <position position="151"/>
    </location>
    <ligand>
        <name>UDP-N-acetyl-alpha-D-muramoyl-L-alanyl-D-glutamate</name>
        <dbReference type="ChEBI" id="CHEBI:83900"/>
    </ligand>
</feature>
<feature type="binding site" evidence="7">
    <location>
        <begin position="416"/>
        <end position="419"/>
    </location>
    <ligand>
        <name>meso-2,6-diaminopimelate</name>
        <dbReference type="ChEBI" id="CHEBI:57791"/>
    </ligand>
</feature>
<dbReference type="Gene3D" id="3.40.1390.10">
    <property type="entry name" value="MurE/MurF, N-terminal domain"/>
    <property type="match status" value="1"/>
</dbReference>
<feature type="binding site" evidence="7">
    <location>
        <position position="469"/>
    </location>
    <ligand>
        <name>meso-2,6-diaminopimelate</name>
        <dbReference type="ChEBI" id="CHEBI:57791"/>
    </ligand>
</feature>
<dbReference type="Pfam" id="PF02875">
    <property type="entry name" value="Mur_ligase_C"/>
    <property type="match status" value="1"/>
</dbReference>
<evidence type="ECO:0000256" key="1">
    <source>
        <dbReference type="ARBA" id="ARBA00005898"/>
    </source>
</evidence>
<comment type="similarity">
    <text evidence="1 7">Belongs to the MurCDEF family. MurE subfamily.</text>
</comment>
<dbReference type="EC" id="6.3.2.13" evidence="7"/>
<dbReference type="SUPFAM" id="SSF53244">
    <property type="entry name" value="MurD-like peptide ligases, peptide-binding domain"/>
    <property type="match status" value="1"/>
</dbReference>
<keyword evidence="4 7" id="KW-0573">Peptidoglycan synthesis</keyword>
<keyword evidence="5 7" id="KW-0131">Cell cycle</keyword>
<comment type="pathway">
    <text evidence="7 8">Cell wall biogenesis; peptidoglycan biosynthesis.</text>
</comment>
<dbReference type="InterPro" id="IPR004101">
    <property type="entry name" value="Mur_ligase_C"/>
</dbReference>
<comment type="subcellular location">
    <subcellularLocation>
        <location evidence="7 8">Cytoplasm</location>
    </subcellularLocation>
</comment>
<keyword evidence="7" id="KW-0963">Cytoplasm</keyword>
<comment type="cofactor">
    <cofactor evidence="7">
        <name>Mg(2+)</name>
        <dbReference type="ChEBI" id="CHEBI:18420"/>
    </cofactor>
</comment>
<evidence type="ECO:0000259" key="9">
    <source>
        <dbReference type="Pfam" id="PF01225"/>
    </source>
</evidence>
<dbReference type="Proteomes" id="UP000623795">
    <property type="component" value="Unassembled WGS sequence"/>
</dbReference>